<evidence type="ECO:0000256" key="2">
    <source>
        <dbReference type="ARBA" id="ARBA00022692"/>
    </source>
</evidence>
<dbReference type="Proteomes" id="UP000007305">
    <property type="component" value="Chromosome 1"/>
</dbReference>
<evidence type="ECO:0000256" key="5">
    <source>
        <dbReference type="SAM" id="MobiDB-lite"/>
    </source>
</evidence>
<dbReference type="InParanoid" id="A0A804LIG2"/>
<comment type="subcellular location">
    <subcellularLocation>
        <location evidence="1">Membrane</location>
        <topology evidence="1">Multi-pass membrane protein</topology>
    </subcellularLocation>
</comment>
<dbReference type="EnsemblPlants" id="Zm00001eb013260_T001">
    <property type="protein sequence ID" value="Zm00001eb013260_P001"/>
    <property type="gene ID" value="Zm00001eb013260"/>
</dbReference>
<reference evidence="8" key="3">
    <citation type="submission" date="2021-05" db="UniProtKB">
        <authorList>
            <consortium name="EnsemblPlants"/>
        </authorList>
    </citation>
    <scope>IDENTIFICATION</scope>
    <source>
        <strain evidence="8">cv. B73</strain>
    </source>
</reference>
<dbReference type="PANTHER" id="PTHR21576">
    <property type="entry name" value="UNCHARACTERIZED NODULIN-LIKE PROTEIN"/>
    <property type="match status" value="1"/>
</dbReference>
<dbReference type="Pfam" id="PF06813">
    <property type="entry name" value="Nodulin-like"/>
    <property type="match status" value="1"/>
</dbReference>
<dbReference type="Gramene" id="Zm00001eb013260_T001">
    <property type="protein sequence ID" value="Zm00001eb013260_P001"/>
    <property type="gene ID" value="Zm00001eb013260"/>
</dbReference>
<reference evidence="8" key="2">
    <citation type="submission" date="2019-07" db="EMBL/GenBank/DDBJ databases">
        <authorList>
            <person name="Seetharam A."/>
            <person name="Woodhouse M."/>
            <person name="Cannon E."/>
        </authorList>
    </citation>
    <scope>NUCLEOTIDE SEQUENCE [LARGE SCALE GENOMIC DNA]</scope>
    <source>
        <strain evidence="8">cv. B73</strain>
    </source>
</reference>
<proteinExistence type="predicted"/>
<feature type="domain" description="Nodulin-like" evidence="7">
    <location>
        <begin position="40"/>
        <end position="167"/>
    </location>
</feature>
<dbReference type="InterPro" id="IPR010658">
    <property type="entry name" value="Nodulin-like"/>
</dbReference>
<sequence>MCSRATGCPSPAPHRLTAPIPSRSRRSSCASTRPLDGGAYFFVGANSQVFANTGTLVTCVNNFPKTRDVGLGILKGFVGLYGGEDAESLILLVAWLPAAVSVAFVHTVCYMLYPRWWAGDELRPFFCFLYLSIALACFLLVMIVVQGQVPFSRAAYGVAAAPLLILLYDHELGEDYQVLSDLGKRRLMISVERSYKMKENKSLLNIGDSRAVLAQRTESDLSRALVAPRPDAKAVVAGWTLQESSRRSSGSSTCARRGASPRCSSPRTTSPASMR</sequence>
<dbReference type="PANTHER" id="PTHR21576:SF25">
    <property type="entry name" value="OS07G0187900 PROTEIN"/>
    <property type="match status" value="1"/>
</dbReference>
<evidence type="ECO:0000313" key="9">
    <source>
        <dbReference type="Proteomes" id="UP000007305"/>
    </source>
</evidence>
<accession>A0A804LIG2</accession>
<evidence type="ECO:0000313" key="8">
    <source>
        <dbReference type="EnsemblPlants" id="Zm00001eb013260_P001"/>
    </source>
</evidence>
<keyword evidence="4 6" id="KW-0472">Membrane</keyword>
<evidence type="ECO:0000256" key="1">
    <source>
        <dbReference type="ARBA" id="ARBA00004141"/>
    </source>
</evidence>
<evidence type="ECO:0000259" key="7">
    <source>
        <dbReference type="Pfam" id="PF06813"/>
    </source>
</evidence>
<feature type="region of interest" description="Disordered" evidence="5">
    <location>
        <begin position="243"/>
        <end position="275"/>
    </location>
</feature>
<keyword evidence="2 6" id="KW-0812">Transmembrane</keyword>
<organism evidence="8 9">
    <name type="scientific">Zea mays</name>
    <name type="common">Maize</name>
    <dbReference type="NCBI Taxonomy" id="4577"/>
    <lineage>
        <taxon>Eukaryota</taxon>
        <taxon>Viridiplantae</taxon>
        <taxon>Streptophyta</taxon>
        <taxon>Embryophyta</taxon>
        <taxon>Tracheophyta</taxon>
        <taxon>Spermatophyta</taxon>
        <taxon>Magnoliopsida</taxon>
        <taxon>Liliopsida</taxon>
        <taxon>Poales</taxon>
        <taxon>Poaceae</taxon>
        <taxon>PACMAD clade</taxon>
        <taxon>Panicoideae</taxon>
        <taxon>Andropogonodae</taxon>
        <taxon>Andropogoneae</taxon>
        <taxon>Tripsacinae</taxon>
        <taxon>Zea</taxon>
    </lineage>
</organism>
<evidence type="ECO:0000256" key="4">
    <source>
        <dbReference type="ARBA" id="ARBA00023136"/>
    </source>
</evidence>
<feature type="compositionally biased region" description="Low complexity" evidence="5">
    <location>
        <begin position="247"/>
        <end position="275"/>
    </location>
</feature>
<feature type="region of interest" description="Disordered" evidence="5">
    <location>
        <begin position="1"/>
        <end position="30"/>
    </location>
</feature>
<evidence type="ECO:0000256" key="6">
    <source>
        <dbReference type="SAM" id="Phobius"/>
    </source>
</evidence>
<evidence type="ECO:0000256" key="3">
    <source>
        <dbReference type="ARBA" id="ARBA00022989"/>
    </source>
</evidence>
<reference evidence="9" key="1">
    <citation type="submission" date="2015-12" db="EMBL/GenBank/DDBJ databases">
        <title>Update maize B73 reference genome by single molecule sequencing technologies.</title>
        <authorList>
            <consortium name="Maize Genome Sequencing Project"/>
            <person name="Ware D."/>
        </authorList>
    </citation>
    <scope>NUCLEOTIDE SEQUENCE [LARGE SCALE GENOMIC DNA]</scope>
    <source>
        <strain evidence="9">cv. B73</strain>
    </source>
</reference>
<feature type="transmembrane region" description="Helical" evidence="6">
    <location>
        <begin position="89"/>
        <end position="113"/>
    </location>
</feature>
<protein>
    <recommendedName>
        <fullName evidence="7">Nodulin-like domain-containing protein</fullName>
    </recommendedName>
</protein>
<dbReference type="GO" id="GO:0016020">
    <property type="term" value="C:membrane"/>
    <property type="evidence" value="ECO:0007669"/>
    <property type="project" value="UniProtKB-SubCell"/>
</dbReference>
<keyword evidence="9" id="KW-1185">Reference proteome</keyword>
<name>A0A804LIG2_MAIZE</name>
<dbReference type="AlphaFoldDB" id="A0A804LIG2"/>
<feature type="transmembrane region" description="Helical" evidence="6">
    <location>
        <begin position="125"/>
        <end position="145"/>
    </location>
</feature>
<keyword evidence="3 6" id="KW-1133">Transmembrane helix</keyword>